<name>A0A381V567_9ZZZZ</name>
<dbReference type="EMBL" id="UINC01007881">
    <property type="protein sequence ID" value="SVA35520.1"/>
    <property type="molecule type" value="Genomic_DNA"/>
</dbReference>
<reference evidence="1" key="1">
    <citation type="submission" date="2018-05" db="EMBL/GenBank/DDBJ databases">
        <authorList>
            <person name="Lanie J.A."/>
            <person name="Ng W.-L."/>
            <person name="Kazmierczak K.M."/>
            <person name="Andrzejewski T.M."/>
            <person name="Davidsen T.M."/>
            <person name="Wayne K.J."/>
            <person name="Tettelin H."/>
            <person name="Glass J.I."/>
            <person name="Rusch D."/>
            <person name="Podicherti R."/>
            <person name="Tsui H.-C.T."/>
            <person name="Winkler M.E."/>
        </authorList>
    </citation>
    <scope>NUCLEOTIDE SEQUENCE</scope>
</reference>
<gene>
    <name evidence="1" type="ORF">METZ01_LOCUS88374</name>
</gene>
<sequence>MRYKEFLIFVLPILILTVFFVIPDSYGHGLGYEILPPVDLGSKQVALEISSNPIPDSDAREISFTLFDTSNGVTINDVTFFVMATKQNQTLFDVTGQRDDGIFVIRLIPTESEQIITNEEDAGLFGSILGPNKIVNVYGNTFDSGGLYNFKILITTAEGYTNFLSPPIDYDAGISFPDTTYYDIDDPNFGQQKLGIVTYYEQIKNDFNYNEQNRMISYSMPFDWSEENMKQVSVIHQELLIPKTFGDLMVKGFSAKVNGLDILDDDITVDDFSDENRIMHLVISQKEMLELSQKLQNSDEIKFDITPKDENLLSTITENGQFKINLSWEPKKIESGIKTTFIFDILDVFLLDKPVSVNYDLSIIYDEKKLFQKNGISTDLRTEHNTIEFLVPENVSGPMILQFENLDENELANASLPVIVNRIDTGEISIPAWIKNNAGWWANEEIPDSAFLQGIEFLIKEGIMVIPPTASEAIESQEVPAWIKNNAGWWANGAIDDNTFVSGIQYLIKNGIIVV</sequence>
<accession>A0A381V567</accession>
<organism evidence="1">
    <name type="scientific">marine metagenome</name>
    <dbReference type="NCBI Taxonomy" id="408172"/>
    <lineage>
        <taxon>unclassified sequences</taxon>
        <taxon>metagenomes</taxon>
        <taxon>ecological metagenomes</taxon>
    </lineage>
</organism>
<evidence type="ECO:0000313" key="1">
    <source>
        <dbReference type="EMBL" id="SVA35520.1"/>
    </source>
</evidence>
<evidence type="ECO:0008006" key="2">
    <source>
        <dbReference type="Google" id="ProtNLM"/>
    </source>
</evidence>
<protein>
    <recommendedName>
        <fullName evidence="2">Peptidase</fullName>
    </recommendedName>
</protein>
<proteinExistence type="predicted"/>
<dbReference type="AlphaFoldDB" id="A0A381V567"/>